<comment type="subcellular location">
    <subcellularLocation>
        <location evidence="1">Cell membrane</location>
        <topology evidence="1">Multi-pass membrane protein</topology>
    </subcellularLocation>
</comment>
<dbReference type="InterPro" id="IPR025857">
    <property type="entry name" value="MacB_PCD"/>
</dbReference>
<feature type="domain" description="MacB-like periplasmic core" evidence="9">
    <location>
        <begin position="17"/>
        <end position="208"/>
    </location>
</feature>
<dbReference type="RefSeq" id="WP_086786976.1">
    <property type="nucleotide sequence ID" value="NZ_JAGIOO010000001.1"/>
</dbReference>
<dbReference type="Pfam" id="PF02687">
    <property type="entry name" value="FtsX"/>
    <property type="match status" value="2"/>
</dbReference>
<feature type="transmembrane region" description="Helical" evidence="7">
    <location>
        <begin position="786"/>
        <end position="806"/>
    </location>
</feature>
<proteinExistence type="inferred from homology"/>
<dbReference type="PANTHER" id="PTHR30287:SF2">
    <property type="entry name" value="BLL1001 PROTEIN"/>
    <property type="match status" value="1"/>
</dbReference>
<dbReference type="Pfam" id="PF12704">
    <property type="entry name" value="MacB_PCD"/>
    <property type="match status" value="1"/>
</dbReference>
<evidence type="ECO:0000259" key="9">
    <source>
        <dbReference type="Pfam" id="PF12704"/>
    </source>
</evidence>
<dbReference type="InterPro" id="IPR038766">
    <property type="entry name" value="Membrane_comp_ABC_pdt"/>
</dbReference>
<comment type="caution">
    <text evidence="10">The sequence shown here is derived from an EMBL/GenBank/DDBJ whole genome shotgun (WGS) entry which is preliminary data.</text>
</comment>
<evidence type="ECO:0000256" key="3">
    <source>
        <dbReference type="ARBA" id="ARBA00022692"/>
    </source>
</evidence>
<organism evidence="10 11">
    <name type="scientific">Crossiella equi</name>
    <dbReference type="NCBI Taxonomy" id="130796"/>
    <lineage>
        <taxon>Bacteria</taxon>
        <taxon>Bacillati</taxon>
        <taxon>Actinomycetota</taxon>
        <taxon>Actinomycetes</taxon>
        <taxon>Pseudonocardiales</taxon>
        <taxon>Pseudonocardiaceae</taxon>
        <taxon>Crossiella</taxon>
    </lineage>
</organism>
<dbReference type="PANTHER" id="PTHR30287">
    <property type="entry name" value="MEMBRANE COMPONENT OF PREDICTED ABC SUPERFAMILY METABOLITE UPTAKE TRANSPORTER"/>
    <property type="match status" value="1"/>
</dbReference>
<feature type="transmembrane region" description="Helical" evidence="7">
    <location>
        <begin position="474"/>
        <end position="495"/>
    </location>
</feature>
<evidence type="ECO:0000256" key="1">
    <source>
        <dbReference type="ARBA" id="ARBA00004651"/>
    </source>
</evidence>
<gene>
    <name evidence="10" type="ORF">JOF53_003191</name>
</gene>
<feature type="transmembrane region" description="Helical" evidence="7">
    <location>
        <begin position="249"/>
        <end position="273"/>
    </location>
</feature>
<evidence type="ECO:0000256" key="5">
    <source>
        <dbReference type="ARBA" id="ARBA00023136"/>
    </source>
</evidence>
<feature type="transmembrane region" description="Helical" evidence="7">
    <location>
        <begin position="695"/>
        <end position="720"/>
    </location>
</feature>
<feature type="transmembrane region" description="Helical" evidence="7">
    <location>
        <begin position="293"/>
        <end position="324"/>
    </location>
</feature>
<feature type="domain" description="ABC3 transporter permease C-terminal" evidence="8">
    <location>
        <begin position="699"/>
        <end position="812"/>
    </location>
</feature>
<evidence type="ECO:0000259" key="8">
    <source>
        <dbReference type="Pfam" id="PF02687"/>
    </source>
</evidence>
<keyword evidence="3 7" id="KW-0812">Transmembrane</keyword>
<evidence type="ECO:0000313" key="11">
    <source>
        <dbReference type="Proteomes" id="UP001519363"/>
    </source>
</evidence>
<feature type="transmembrane region" description="Helical" evidence="7">
    <location>
        <begin position="420"/>
        <end position="453"/>
    </location>
</feature>
<feature type="transmembrane region" description="Helical" evidence="7">
    <location>
        <begin position="344"/>
        <end position="363"/>
    </location>
</feature>
<reference evidence="10 11" key="1">
    <citation type="submission" date="2021-03" db="EMBL/GenBank/DDBJ databases">
        <title>Sequencing the genomes of 1000 actinobacteria strains.</title>
        <authorList>
            <person name="Klenk H.-P."/>
        </authorList>
    </citation>
    <scope>NUCLEOTIDE SEQUENCE [LARGE SCALE GENOMIC DNA]</scope>
    <source>
        <strain evidence="10 11">DSM 44580</strain>
    </source>
</reference>
<feature type="domain" description="ABC3 transporter permease C-terminal" evidence="8">
    <location>
        <begin position="252"/>
        <end position="373"/>
    </location>
</feature>
<sequence>MRKLILAGLRAHWRRLLLAALATLLGTTFVTGTLVLGDSLETNTERTIAGNAAKADVAVIADNQLRKINQDMVGRVSALAGVDQVQGLLQGDVTVLGENGRPQRDQPIGFSVTMRTSATQGRLPERDDEVVLAEQTARAVGRGIGDTVVLLDKGRGQRHAVRVTGLVDGAGQGALALRGGIGLTEPAARLMTGEHAYSELYVRGAAPERLRSRVAEAIGAGPYTVQTGREFAERQVAGSGVDPVVLRSALVMFALVAMFVAMFVIHNTFGILVAQRTRELALARCVGCSSRQVFLGVLAESAVVGVLASVLGLALGTGLGYAALSVMAAIGAGLGPSVFTVTPWAALLSLFAGIAATTAAAALPARAATRVPPIAALRVQQEPKEPKLRRSRVVAAAACCALGVLSATAGVLAGGRIYPLALVAVGGLVFFAGVVLAGPALVRVLGGIIGLPFRRFLGLPGRLAVTNALRHPRRAATTVLALIIGITLTTGVSVITRSLESSVSAGVDTAIPADYVVTPPGTDPDVTLPRSVAEELLTEATALTQVREAPVTVSGETAMLSTMAGSIAPSVLRGSLDSFGAGKVALRPERAQELGIDVGGTLVMRIEGREVRAVVAAVVSGKVVPRTFVSPTWFDQLFPGRGDTSLLIGFAPDRPRAETRALVERATDPVPTARIVATSDAKERLESTLNQVTSLVTGLLALAVLISLIGIANTMTLSVLERSRESALLRALGLARGQLRLVLTTEALLFGLVGGLVGLALGTGFGLAAARVINNDVVLAVPYDRLALVLVGAAAAGVVASLVPVWRVGKVPVVAAMAEN</sequence>
<keyword evidence="5 7" id="KW-0472">Membrane</keyword>
<feature type="transmembrane region" description="Helical" evidence="7">
    <location>
        <begin position="393"/>
        <end position="414"/>
    </location>
</feature>
<feature type="transmembrane region" description="Helical" evidence="7">
    <location>
        <begin position="741"/>
        <end position="766"/>
    </location>
</feature>
<comment type="similarity">
    <text evidence="6">Belongs to the ABC-4 integral membrane protein family.</text>
</comment>
<name>A0ABS5ACK6_9PSEU</name>
<evidence type="ECO:0000256" key="4">
    <source>
        <dbReference type="ARBA" id="ARBA00022989"/>
    </source>
</evidence>
<keyword evidence="4 7" id="KW-1133">Transmembrane helix</keyword>
<evidence type="ECO:0000256" key="2">
    <source>
        <dbReference type="ARBA" id="ARBA00022475"/>
    </source>
</evidence>
<evidence type="ECO:0000256" key="6">
    <source>
        <dbReference type="ARBA" id="ARBA00038076"/>
    </source>
</evidence>
<dbReference type="Proteomes" id="UP001519363">
    <property type="component" value="Unassembled WGS sequence"/>
</dbReference>
<dbReference type="EMBL" id="JAGIOO010000001">
    <property type="protein sequence ID" value="MBP2474319.1"/>
    <property type="molecule type" value="Genomic_DNA"/>
</dbReference>
<keyword evidence="2" id="KW-1003">Cell membrane</keyword>
<keyword evidence="11" id="KW-1185">Reference proteome</keyword>
<evidence type="ECO:0000256" key="7">
    <source>
        <dbReference type="SAM" id="Phobius"/>
    </source>
</evidence>
<accession>A0ABS5ACK6</accession>
<protein>
    <submittedName>
        <fullName evidence="10">ABC transport system permease protein</fullName>
    </submittedName>
</protein>
<evidence type="ECO:0000313" key="10">
    <source>
        <dbReference type="EMBL" id="MBP2474319.1"/>
    </source>
</evidence>
<dbReference type="InterPro" id="IPR003838">
    <property type="entry name" value="ABC3_permease_C"/>
</dbReference>